<gene>
    <name evidence="7" type="ORF">COV72_02315</name>
</gene>
<dbReference type="InterPro" id="IPR011053">
    <property type="entry name" value="Single_hybrid_motif"/>
</dbReference>
<accession>A0A2H0LYY7</accession>
<dbReference type="Pfam" id="PF00364">
    <property type="entry name" value="Biotin_lipoyl"/>
    <property type="match status" value="1"/>
</dbReference>
<dbReference type="InterPro" id="IPR000089">
    <property type="entry name" value="Biotin_lipoyl"/>
</dbReference>
<proteinExistence type="predicted"/>
<dbReference type="PROSITE" id="PS00189">
    <property type="entry name" value="LIPOYL"/>
    <property type="match status" value="1"/>
</dbReference>
<evidence type="ECO:0000256" key="2">
    <source>
        <dbReference type="ARBA" id="ARBA00011484"/>
    </source>
</evidence>
<evidence type="ECO:0000256" key="4">
    <source>
        <dbReference type="ARBA" id="ARBA00022823"/>
    </source>
</evidence>
<dbReference type="SUPFAM" id="SSF51230">
    <property type="entry name" value="Single hybrid motif"/>
    <property type="match status" value="1"/>
</dbReference>
<evidence type="ECO:0000256" key="1">
    <source>
        <dbReference type="ARBA" id="ARBA00001938"/>
    </source>
</evidence>
<keyword evidence="4" id="KW-0450">Lipoyl</keyword>
<dbReference type="InterPro" id="IPR050743">
    <property type="entry name" value="2-oxoacid_DH_E2_comp"/>
</dbReference>
<dbReference type="Proteomes" id="UP000229641">
    <property type="component" value="Unassembled WGS sequence"/>
</dbReference>
<reference evidence="7 8" key="1">
    <citation type="submission" date="2017-09" db="EMBL/GenBank/DDBJ databases">
        <title>Depth-based differentiation of microbial function through sediment-hosted aquifers and enrichment of novel symbionts in the deep terrestrial subsurface.</title>
        <authorList>
            <person name="Probst A.J."/>
            <person name="Ladd B."/>
            <person name="Jarett J.K."/>
            <person name="Geller-Mcgrath D.E."/>
            <person name="Sieber C.M."/>
            <person name="Emerson J.B."/>
            <person name="Anantharaman K."/>
            <person name="Thomas B.C."/>
            <person name="Malmstrom R."/>
            <person name="Stieglmeier M."/>
            <person name="Klingl A."/>
            <person name="Woyke T."/>
            <person name="Ryan C.M."/>
            <person name="Banfield J.F."/>
        </authorList>
    </citation>
    <scope>NUCLEOTIDE SEQUENCE [LARGE SCALE GENOMIC DNA]</scope>
    <source>
        <strain evidence="7">CG11_big_fil_rev_8_21_14_0_20_42_13</strain>
    </source>
</reference>
<evidence type="ECO:0000259" key="6">
    <source>
        <dbReference type="PROSITE" id="PS50968"/>
    </source>
</evidence>
<dbReference type="GO" id="GO:0031405">
    <property type="term" value="F:lipoic acid binding"/>
    <property type="evidence" value="ECO:0007669"/>
    <property type="project" value="TreeGrafter"/>
</dbReference>
<dbReference type="AlphaFoldDB" id="A0A2H0LYY7"/>
<dbReference type="PANTHER" id="PTHR43178:SF5">
    <property type="entry name" value="LIPOAMIDE ACYLTRANSFERASE COMPONENT OF BRANCHED-CHAIN ALPHA-KETO ACID DEHYDROGENASE COMPLEX, MITOCHONDRIAL"/>
    <property type="match status" value="1"/>
</dbReference>
<organism evidence="7 8">
    <name type="scientific">Candidatus Ghiorseimicrobium undicola</name>
    <dbReference type="NCBI Taxonomy" id="1974746"/>
    <lineage>
        <taxon>Bacteria</taxon>
        <taxon>Pseudomonadati</taxon>
        <taxon>Candidatus Omnitrophota</taxon>
        <taxon>Candidatus Ghiorseimicrobium</taxon>
    </lineage>
</organism>
<dbReference type="PROSITE" id="PS50968">
    <property type="entry name" value="BIOTINYL_LIPOYL"/>
    <property type="match status" value="1"/>
</dbReference>
<comment type="caution">
    <text evidence="7">The sequence shown here is derived from an EMBL/GenBank/DDBJ whole genome shotgun (WGS) entry which is preliminary data.</text>
</comment>
<keyword evidence="3" id="KW-0808">Transferase</keyword>
<evidence type="ECO:0000256" key="5">
    <source>
        <dbReference type="ARBA" id="ARBA00023315"/>
    </source>
</evidence>
<dbReference type="Gene3D" id="2.40.50.100">
    <property type="match status" value="1"/>
</dbReference>
<dbReference type="GO" id="GO:0016407">
    <property type="term" value="F:acetyltransferase activity"/>
    <property type="evidence" value="ECO:0007669"/>
    <property type="project" value="TreeGrafter"/>
</dbReference>
<keyword evidence="5" id="KW-0012">Acyltransferase</keyword>
<dbReference type="GO" id="GO:0005737">
    <property type="term" value="C:cytoplasm"/>
    <property type="evidence" value="ECO:0007669"/>
    <property type="project" value="TreeGrafter"/>
</dbReference>
<protein>
    <recommendedName>
        <fullName evidence="6">Lipoyl-binding domain-containing protein</fullName>
    </recommendedName>
</protein>
<dbReference type="InterPro" id="IPR003016">
    <property type="entry name" value="2-oxoA_DH_lipoyl-BS"/>
</dbReference>
<evidence type="ECO:0000256" key="3">
    <source>
        <dbReference type="ARBA" id="ARBA00022679"/>
    </source>
</evidence>
<comment type="subunit">
    <text evidence="2">Forms a 24-polypeptide structural core with octahedral symmetry.</text>
</comment>
<dbReference type="CDD" id="cd06849">
    <property type="entry name" value="lipoyl_domain"/>
    <property type="match status" value="1"/>
</dbReference>
<sequence>MAELKLPELGEGVEKATVSYWLFDEGSEVKEGEDIVEMVTDKATFNVPSTCSGVIKQILTREGQVVSVGQAMANIE</sequence>
<feature type="domain" description="Lipoyl-binding" evidence="6">
    <location>
        <begin position="1"/>
        <end position="76"/>
    </location>
</feature>
<dbReference type="EMBL" id="PCWA01000032">
    <property type="protein sequence ID" value="PIQ89592.1"/>
    <property type="molecule type" value="Genomic_DNA"/>
</dbReference>
<comment type="cofactor">
    <cofactor evidence="1">
        <name>(R)-lipoate</name>
        <dbReference type="ChEBI" id="CHEBI:83088"/>
    </cofactor>
</comment>
<evidence type="ECO:0000313" key="7">
    <source>
        <dbReference type="EMBL" id="PIQ89592.1"/>
    </source>
</evidence>
<evidence type="ECO:0000313" key="8">
    <source>
        <dbReference type="Proteomes" id="UP000229641"/>
    </source>
</evidence>
<dbReference type="PANTHER" id="PTHR43178">
    <property type="entry name" value="DIHYDROLIPOAMIDE ACETYLTRANSFERASE COMPONENT OF PYRUVATE DEHYDROGENASE COMPLEX"/>
    <property type="match status" value="1"/>
</dbReference>
<name>A0A2H0LYY7_9BACT</name>